<evidence type="ECO:0000313" key="2">
    <source>
        <dbReference type="Proteomes" id="UP000076407"/>
    </source>
</evidence>
<dbReference type="Proteomes" id="UP000076407">
    <property type="component" value="Unassembled WGS sequence"/>
</dbReference>
<dbReference type="AlphaFoldDB" id="A0A182XQX0"/>
<proteinExistence type="predicted"/>
<dbReference type="VEuPathDB" id="VectorBase:AQUA014255"/>
<keyword evidence="2" id="KW-1185">Reference proteome</keyword>
<organism evidence="1 2">
    <name type="scientific">Anopheles quadriannulatus</name>
    <name type="common">Mosquito</name>
    <dbReference type="NCBI Taxonomy" id="34691"/>
    <lineage>
        <taxon>Eukaryota</taxon>
        <taxon>Metazoa</taxon>
        <taxon>Ecdysozoa</taxon>
        <taxon>Arthropoda</taxon>
        <taxon>Hexapoda</taxon>
        <taxon>Insecta</taxon>
        <taxon>Pterygota</taxon>
        <taxon>Neoptera</taxon>
        <taxon>Endopterygota</taxon>
        <taxon>Diptera</taxon>
        <taxon>Nematocera</taxon>
        <taxon>Culicoidea</taxon>
        <taxon>Culicidae</taxon>
        <taxon>Anophelinae</taxon>
        <taxon>Anopheles</taxon>
    </lineage>
</organism>
<dbReference type="EnsemblMetazoa" id="AQUA014255-RA">
    <property type="protein sequence ID" value="AQUA014255-PA"/>
    <property type="gene ID" value="AQUA014255"/>
</dbReference>
<sequence length="56" mass="6901">MLVCKRREKEKKQQNTRKIATKCKVRHLSHLPERMTFYYPLAYYHTAHVRRTLRGQ</sequence>
<reference evidence="1" key="1">
    <citation type="submission" date="2020-05" db="UniProtKB">
        <authorList>
            <consortium name="EnsemblMetazoa"/>
        </authorList>
    </citation>
    <scope>IDENTIFICATION</scope>
    <source>
        <strain evidence="1">SANGQUA</strain>
    </source>
</reference>
<protein>
    <submittedName>
        <fullName evidence="1">Uncharacterized protein</fullName>
    </submittedName>
</protein>
<accession>A0A182XQX0</accession>
<evidence type="ECO:0000313" key="1">
    <source>
        <dbReference type="EnsemblMetazoa" id="AQUA014255-PA"/>
    </source>
</evidence>
<name>A0A182XQX0_ANOQN</name>